<protein>
    <submittedName>
        <fullName evidence="3">Oxidoreductase</fullName>
    </submittedName>
</protein>
<comment type="caution">
    <text evidence="3">The sequence shown here is derived from an EMBL/GenBank/DDBJ whole genome shotgun (WGS) entry which is preliminary data.</text>
</comment>
<proteinExistence type="predicted"/>
<feature type="domain" description="FAD dependent oxidoreductase" evidence="2">
    <location>
        <begin position="44"/>
        <end position="396"/>
    </location>
</feature>
<evidence type="ECO:0000313" key="3">
    <source>
        <dbReference type="EMBL" id="GEN58601.1"/>
    </source>
</evidence>
<dbReference type="InterPro" id="IPR006076">
    <property type="entry name" value="FAD-dep_OxRdtase"/>
</dbReference>
<organism evidence="3 4">
    <name type="scientific">Acetobacter nitrogenifigens DSM 23921 = NBRC 105050</name>
    <dbReference type="NCBI Taxonomy" id="1120919"/>
    <lineage>
        <taxon>Bacteria</taxon>
        <taxon>Pseudomonadati</taxon>
        <taxon>Pseudomonadota</taxon>
        <taxon>Alphaproteobacteria</taxon>
        <taxon>Acetobacterales</taxon>
        <taxon>Acetobacteraceae</taxon>
        <taxon>Acetobacter</taxon>
    </lineage>
</organism>
<accession>A0A511X6P8</accession>
<evidence type="ECO:0000256" key="1">
    <source>
        <dbReference type="ARBA" id="ARBA00023002"/>
    </source>
</evidence>
<keyword evidence="1" id="KW-0560">Oxidoreductase</keyword>
<dbReference type="EMBL" id="BJYF01000001">
    <property type="protein sequence ID" value="GEN58601.1"/>
    <property type="molecule type" value="Genomic_DNA"/>
</dbReference>
<evidence type="ECO:0000259" key="2">
    <source>
        <dbReference type="Pfam" id="PF01266"/>
    </source>
</evidence>
<dbReference type="SUPFAM" id="SSF51905">
    <property type="entry name" value="FAD/NAD(P)-binding domain"/>
    <property type="match status" value="1"/>
</dbReference>
<keyword evidence="4" id="KW-1185">Reference proteome</keyword>
<name>A0A511X6P8_9PROT</name>
<dbReference type="InterPro" id="IPR036188">
    <property type="entry name" value="FAD/NAD-bd_sf"/>
</dbReference>
<reference evidence="3 4" key="1">
    <citation type="submission" date="2019-07" db="EMBL/GenBank/DDBJ databases">
        <title>Whole genome shotgun sequence of Acetobacter nitrogenifigens NBRC 105050.</title>
        <authorList>
            <person name="Hosoyama A."/>
            <person name="Uohara A."/>
            <person name="Ohji S."/>
            <person name="Ichikawa N."/>
        </authorList>
    </citation>
    <scope>NUCLEOTIDE SEQUENCE [LARGE SCALE GENOMIC DNA]</scope>
    <source>
        <strain evidence="3 4">NBRC 105050</strain>
    </source>
</reference>
<evidence type="ECO:0000313" key="4">
    <source>
        <dbReference type="Proteomes" id="UP000321635"/>
    </source>
</evidence>
<dbReference type="GO" id="GO:0005737">
    <property type="term" value="C:cytoplasm"/>
    <property type="evidence" value="ECO:0007669"/>
    <property type="project" value="TreeGrafter"/>
</dbReference>
<dbReference type="Pfam" id="PF01266">
    <property type="entry name" value="DAO"/>
    <property type="match status" value="1"/>
</dbReference>
<dbReference type="Gene3D" id="3.30.9.10">
    <property type="entry name" value="D-Amino Acid Oxidase, subunit A, domain 2"/>
    <property type="match status" value="1"/>
</dbReference>
<dbReference type="GO" id="GO:0016491">
    <property type="term" value="F:oxidoreductase activity"/>
    <property type="evidence" value="ECO:0007669"/>
    <property type="project" value="UniProtKB-KW"/>
</dbReference>
<dbReference type="STRING" id="1120919.GCA_000429165_00492"/>
<sequence length="443" mass="46894">MLFRFSKFGTAAAMQTDLRSHGLWERTAPPAPYAEALYSTIDTDVVIIGAGYTGLSAALHLAQAGYAPVVVEAAQIGFGGSGRNVGLVNAGMWVKPEDFPGVLGPIYGQRLLTLLGQAPDLVFDVISAHAIACEATRVGTLHCAPDERGLSDLTERTRQWARWGAPVSLLGAQETARLIGSCDYKGALLDRRAGTVQPLAYARGLADAAIGAGARIFVNSPVTGMMQSGDRHIIDTPRGQVRAAKVIVATNAYSTGPFAAISDSLAPLPYFNVATAPLSPSMRARILPEGHGAWDTRSVLSSFRMDAAGRLVFGSVGGLGRWDAAVHRDWARREVTRLFPQLAGVDFETEWSGSIGVTATRLPRLHRLAPGVVAMAGYNGRGIAPGTAFGRVLADMTAGHTPDSELPLPVMNLPEPDALRGLRGLIYAVGSGLRHFAGARRPR</sequence>
<gene>
    <name evidence="3" type="primary">ordL_1</name>
    <name evidence="3" type="ORF">ANI02nite_04850</name>
</gene>
<dbReference type="Proteomes" id="UP000321635">
    <property type="component" value="Unassembled WGS sequence"/>
</dbReference>
<dbReference type="PRINTS" id="PR00411">
    <property type="entry name" value="PNDRDTASEI"/>
</dbReference>
<dbReference type="AlphaFoldDB" id="A0A511X6P8"/>
<dbReference type="Gene3D" id="3.50.50.60">
    <property type="entry name" value="FAD/NAD(P)-binding domain"/>
    <property type="match status" value="1"/>
</dbReference>
<dbReference type="PANTHER" id="PTHR13847">
    <property type="entry name" value="SARCOSINE DEHYDROGENASE-RELATED"/>
    <property type="match status" value="1"/>
</dbReference>
<dbReference type="PANTHER" id="PTHR13847:SF281">
    <property type="entry name" value="FAD DEPENDENT OXIDOREDUCTASE DOMAIN-CONTAINING PROTEIN"/>
    <property type="match status" value="1"/>
</dbReference>